<reference evidence="2" key="1">
    <citation type="journal article" date="2021" name="Proc. Natl. Acad. Sci. U.S.A.">
        <title>A Catalog of Tens of Thousands of Viruses from Human Metagenomes Reveals Hidden Associations with Chronic Diseases.</title>
        <authorList>
            <person name="Tisza M.J."/>
            <person name="Buck C.B."/>
        </authorList>
    </citation>
    <scope>NUCLEOTIDE SEQUENCE</scope>
    <source>
        <strain evidence="2">CtqPo10</strain>
    </source>
</reference>
<organism evidence="2">
    <name type="scientific">Siphoviridae sp. ctqPo10</name>
    <dbReference type="NCBI Taxonomy" id="2827948"/>
    <lineage>
        <taxon>Viruses</taxon>
        <taxon>Duplodnaviria</taxon>
        <taxon>Heunggongvirae</taxon>
        <taxon>Uroviricota</taxon>
        <taxon>Caudoviricetes</taxon>
    </lineage>
</organism>
<feature type="domain" description="GmrSD restriction endonucleases N-terminal" evidence="1">
    <location>
        <begin position="27"/>
        <end position="159"/>
    </location>
</feature>
<dbReference type="PANTHER" id="PTHR39639:SF1">
    <property type="entry name" value="DUF262 DOMAIN-CONTAINING PROTEIN"/>
    <property type="match status" value="1"/>
</dbReference>
<dbReference type="Pfam" id="PF03235">
    <property type="entry name" value="GmrSD_N"/>
    <property type="match status" value="1"/>
</dbReference>
<proteinExistence type="predicted"/>
<evidence type="ECO:0000313" key="2">
    <source>
        <dbReference type="EMBL" id="DAF54604.1"/>
    </source>
</evidence>
<name>A0A8S5SU79_9CAUD</name>
<evidence type="ECO:0000259" key="1">
    <source>
        <dbReference type="Pfam" id="PF03235"/>
    </source>
</evidence>
<dbReference type="EMBL" id="BK032682">
    <property type="protein sequence ID" value="DAF54604.1"/>
    <property type="molecule type" value="Genomic_DNA"/>
</dbReference>
<dbReference type="PANTHER" id="PTHR39639">
    <property type="entry name" value="CHROMOSOME 16, WHOLE GENOME SHOTGUN SEQUENCE"/>
    <property type="match status" value="1"/>
</dbReference>
<sequence>MEFNRKTQTVKSFARDMKNGKYNMFHKLQRKEGQWKNYEQSLLIDSMLRNYPVDPIRSEEKEDKIRYVFDGVQRSTTIRDFLTDGFKLSQKLKPVAIEGTVYNIAGKKFSQLDEVVQDKINDYEMIQYIFSDCTDEDIREMFRRQNGGKPLSNTQKRKSLESDEVSAIIFDVANHPFFAKILSPTQLKKDVANDIVRQTLMLINTTDDNDFTSFRAKDIDTFVEWYNEHVDEKDIILLKSALAFLDEKFEEKLNLKSTSLPMMLYAAYTCVKNEKDFDEFVNIVQEFVNSYGDNMDYVQYCTSGTSSAQSVQGRFNYWKNLCKGL</sequence>
<accession>A0A8S5SU79</accession>
<dbReference type="InterPro" id="IPR004919">
    <property type="entry name" value="GmrSD_N"/>
</dbReference>
<protein>
    <recommendedName>
        <fullName evidence="1">GmrSD restriction endonucleases N-terminal domain-containing protein</fullName>
    </recommendedName>
</protein>